<dbReference type="InterPro" id="IPR029068">
    <property type="entry name" value="Glyas_Bleomycin-R_OHBP_Dase"/>
</dbReference>
<comment type="caution">
    <text evidence="2">The sequence shown here is derived from an EMBL/GenBank/DDBJ whole genome shotgun (WGS) entry which is preliminary data.</text>
</comment>
<dbReference type="PANTHER" id="PTHR34109">
    <property type="entry name" value="BNAUNNG04460D PROTEIN-RELATED"/>
    <property type="match status" value="1"/>
</dbReference>
<evidence type="ECO:0000313" key="2">
    <source>
        <dbReference type="EMBL" id="GEP59517.1"/>
    </source>
</evidence>
<dbReference type="AlphaFoldDB" id="A0A512NKP2"/>
<sequence>MTQSLPPVLGGVAPYLGVSSASKAADFYVKALAATEVLRMPPDDKGRYMHIHLLVNGGSLMLADAFPDHGHPLETQGGYTLHLQVDDADAWWKRAVEAGAEPLMPVTDMFWGDRYGQFRDPFGVRWSVGTTITKS</sequence>
<dbReference type="Gene3D" id="3.30.720.120">
    <property type="match status" value="1"/>
</dbReference>
<dbReference type="InterPro" id="IPR004360">
    <property type="entry name" value="Glyas_Fos-R_dOase_dom"/>
</dbReference>
<protein>
    <submittedName>
        <fullName evidence="2">Glyoxalase</fullName>
    </submittedName>
</protein>
<dbReference type="PANTHER" id="PTHR34109:SF1">
    <property type="entry name" value="VOC DOMAIN-CONTAINING PROTEIN"/>
    <property type="match status" value="1"/>
</dbReference>
<dbReference type="Gene3D" id="3.30.720.110">
    <property type="match status" value="1"/>
</dbReference>
<dbReference type="Pfam" id="PF00903">
    <property type="entry name" value="Glyoxalase"/>
    <property type="match status" value="1"/>
</dbReference>
<dbReference type="OrthoDB" id="9795306at2"/>
<feature type="domain" description="VOC" evidence="1">
    <location>
        <begin position="8"/>
        <end position="131"/>
    </location>
</feature>
<gene>
    <name evidence="2" type="ORF">RSO01_66830</name>
</gene>
<proteinExistence type="predicted"/>
<name>A0A512NKP2_9HYPH</name>
<evidence type="ECO:0000259" key="1">
    <source>
        <dbReference type="PROSITE" id="PS51819"/>
    </source>
</evidence>
<dbReference type="CDD" id="cd07246">
    <property type="entry name" value="VOC_like"/>
    <property type="match status" value="1"/>
</dbReference>
<dbReference type="RefSeq" id="WP_147154894.1">
    <property type="nucleotide sequence ID" value="NZ_BKAJ01000133.1"/>
</dbReference>
<dbReference type="EMBL" id="BKAJ01000133">
    <property type="protein sequence ID" value="GEP59517.1"/>
    <property type="molecule type" value="Genomic_DNA"/>
</dbReference>
<dbReference type="SUPFAM" id="SSF54593">
    <property type="entry name" value="Glyoxalase/Bleomycin resistance protein/Dihydroxybiphenyl dioxygenase"/>
    <property type="match status" value="1"/>
</dbReference>
<accession>A0A512NKP2</accession>
<reference evidence="2 3" key="1">
    <citation type="submission" date="2019-07" db="EMBL/GenBank/DDBJ databases">
        <title>Whole genome shotgun sequence of Reyranella soli NBRC 108950.</title>
        <authorList>
            <person name="Hosoyama A."/>
            <person name="Uohara A."/>
            <person name="Ohji S."/>
            <person name="Ichikawa N."/>
        </authorList>
    </citation>
    <scope>NUCLEOTIDE SEQUENCE [LARGE SCALE GENOMIC DNA]</scope>
    <source>
        <strain evidence="2 3">NBRC 108950</strain>
    </source>
</reference>
<dbReference type="Proteomes" id="UP000321058">
    <property type="component" value="Unassembled WGS sequence"/>
</dbReference>
<organism evidence="2 3">
    <name type="scientific">Reyranella soli</name>
    <dbReference type="NCBI Taxonomy" id="1230389"/>
    <lineage>
        <taxon>Bacteria</taxon>
        <taxon>Pseudomonadati</taxon>
        <taxon>Pseudomonadota</taxon>
        <taxon>Alphaproteobacteria</taxon>
        <taxon>Hyphomicrobiales</taxon>
        <taxon>Reyranellaceae</taxon>
        <taxon>Reyranella</taxon>
    </lineage>
</organism>
<dbReference type="PROSITE" id="PS51819">
    <property type="entry name" value="VOC"/>
    <property type="match status" value="1"/>
</dbReference>
<evidence type="ECO:0000313" key="3">
    <source>
        <dbReference type="Proteomes" id="UP000321058"/>
    </source>
</evidence>
<dbReference type="InterPro" id="IPR037523">
    <property type="entry name" value="VOC_core"/>
</dbReference>
<keyword evidence="3" id="KW-1185">Reference proteome</keyword>